<evidence type="ECO:0000256" key="9">
    <source>
        <dbReference type="RuleBase" id="RU362122"/>
    </source>
</evidence>
<evidence type="ECO:0000313" key="10">
    <source>
        <dbReference type="EMBL" id="RDY20867.1"/>
    </source>
</evidence>
<sequence length="419" mass="44308">MNKTTRDVLVVSFALFSMFFGAGNVIFPPFLGLISGKEYLISTLGFVITGAGLPILGIVAISKAKSFENFAGKVAPGFATLLGAVIMIMIGPLLAIPKTGALTYEVLQNTVAPGLVNYVGLGIFFIVTIFFSLNENSVIDKLGAILTPVLLISLIILIVKGFVSPIGDIVVTETPKGFIGGFVEGYQTMDAIAAIMFAFTIIKSINEKGYVGNQAIKLSSLTGVIAGCCLALIYVGLSHIGATASTVYPNDISRTQLLISASQAILGNFGIIILAMIISLACLTTSVGLTTTAALYFRDLSKGKLNYKALVLIINVISFYFALNGVDKIVAISGPILSVVYPVAIILMLLNVFGVKRNMVYSLSALPTLVFSALVVFLPADTVKMVESFYPMFSNGFGWIPIAVIGGIIGYFISPKATE</sequence>
<dbReference type="GO" id="GO:0015818">
    <property type="term" value="P:isoleucine transport"/>
    <property type="evidence" value="ECO:0007669"/>
    <property type="project" value="TreeGrafter"/>
</dbReference>
<dbReference type="STRING" id="1871336.BBG48_04425"/>
<comment type="function">
    <text evidence="9">Component of the transport system for branched-chain amino acids.</text>
</comment>
<dbReference type="GO" id="GO:0005886">
    <property type="term" value="C:plasma membrane"/>
    <property type="evidence" value="ECO:0007669"/>
    <property type="project" value="UniProtKB-SubCell"/>
</dbReference>
<comment type="similarity">
    <text evidence="2 9">Belongs to the branched chain amino acid transporter family.</text>
</comment>
<evidence type="ECO:0000256" key="2">
    <source>
        <dbReference type="ARBA" id="ARBA00008540"/>
    </source>
</evidence>
<dbReference type="Pfam" id="PF05525">
    <property type="entry name" value="Branch_AA_trans"/>
    <property type="match status" value="1"/>
</dbReference>
<dbReference type="RefSeq" id="WP_068913866.1">
    <property type="nucleotide sequence ID" value="NZ_MBEW02000018.1"/>
</dbReference>
<evidence type="ECO:0000313" key="13">
    <source>
        <dbReference type="Proteomes" id="UP000319424"/>
    </source>
</evidence>
<evidence type="ECO:0000256" key="3">
    <source>
        <dbReference type="ARBA" id="ARBA00022448"/>
    </source>
</evidence>
<reference evidence="10" key="2">
    <citation type="submission" date="2018-07" db="EMBL/GenBank/DDBJ databases">
        <authorList>
            <person name="Quirk P.G."/>
            <person name="Krulwich T.A."/>
        </authorList>
    </citation>
    <scope>NUCLEOTIDE SEQUENCE</scope>
    <source>
        <strain evidence="10">CCRI-22567</strain>
    </source>
</reference>
<dbReference type="PANTHER" id="PTHR30588">
    <property type="entry name" value="BRANCHED-CHAIN AMINO ACID TRANSPORT SYSTEM 2 CARRIER PROTEIN"/>
    <property type="match status" value="1"/>
</dbReference>
<feature type="transmembrane region" description="Helical" evidence="9">
    <location>
        <begin position="74"/>
        <end position="95"/>
    </location>
</feature>
<dbReference type="GO" id="GO:0005304">
    <property type="term" value="F:L-valine transmembrane transporter activity"/>
    <property type="evidence" value="ECO:0007669"/>
    <property type="project" value="TreeGrafter"/>
</dbReference>
<dbReference type="Proteomes" id="UP000319424">
    <property type="component" value="Unassembled WGS sequence"/>
</dbReference>
<evidence type="ECO:0000256" key="6">
    <source>
        <dbReference type="ARBA" id="ARBA00022970"/>
    </source>
</evidence>
<dbReference type="EMBL" id="VJXW01000002">
    <property type="protein sequence ID" value="TRW28210.1"/>
    <property type="molecule type" value="Genomic_DNA"/>
</dbReference>
<dbReference type="GO" id="GO:0015820">
    <property type="term" value="P:L-leucine transport"/>
    <property type="evidence" value="ECO:0007669"/>
    <property type="project" value="TreeGrafter"/>
</dbReference>
<dbReference type="OrthoDB" id="9783920at2"/>
<dbReference type="PANTHER" id="PTHR30588:SF0">
    <property type="entry name" value="BRANCHED-CHAIN AMINO ACID PERMEASE BRNQ"/>
    <property type="match status" value="1"/>
</dbReference>
<reference evidence="10 12" key="1">
    <citation type="journal article" date="2016" name="Genome Announc.">
        <title>Draft Genome Sequence of Criibacterium bergeronii gen. nov., sp. nov., Strain CCRI-22567T, Isolated from a Vaginal Sample from a Woman with Bacterial Vaginosis.</title>
        <authorList>
            <person name="Maheux A.F."/>
            <person name="Berube E."/>
            <person name="Boudreau D.K."/>
            <person name="Raymond F."/>
            <person name="Corbeil J."/>
            <person name="Roy P.H."/>
            <person name="Boissinot M."/>
            <person name="Omar R.F."/>
        </authorList>
    </citation>
    <scope>NUCLEOTIDE SEQUENCE [LARGE SCALE GENOMIC DNA]</scope>
    <source>
        <strain evidence="10 12">CCRI-22567</strain>
    </source>
</reference>
<feature type="transmembrane region" description="Helical" evidence="9">
    <location>
        <begin position="39"/>
        <end position="62"/>
    </location>
</feature>
<keyword evidence="7 9" id="KW-1133">Transmembrane helix</keyword>
<feature type="transmembrane region" description="Helical" evidence="9">
    <location>
        <begin position="186"/>
        <end position="206"/>
    </location>
</feature>
<dbReference type="Proteomes" id="UP000093352">
    <property type="component" value="Unassembled WGS sequence"/>
</dbReference>
<evidence type="ECO:0000256" key="5">
    <source>
        <dbReference type="ARBA" id="ARBA00022692"/>
    </source>
</evidence>
<feature type="transmembrane region" description="Helical" evidence="9">
    <location>
        <begin position="257"/>
        <end position="284"/>
    </location>
</feature>
<keyword evidence="8 9" id="KW-0472">Membrane</keyword>
<dbReference type="GO" id="GO:0015190">
    <property type="term" value="F:L-leucine transmembrane transporter activity"/>
    <property type="evidence" value="ECO:0007669"/>
    <property type="project" value="TreeGrafter"/>
</dbReference>
<dbReference type="AlphaFoldDB" id="A0A371IK49"/>
<feature type="transmembrane region" description="Helical" evidence="9">
    <location>
        <begin position="329"/>
        <end position="353"/>
    </location>
</feature>
<feature type="transmembrane region" description="Helical" evidence="9">
    <location>
        <begin position="145"/>
        <end position="166"/>
    </location>
</feature>
<reference evidence="11 13" key="3">
    <citation type="submission" date="2019-07" db="EMBL/GenBank/DDBJ databases">
        <title>Criibacterium bergeronii gen. nov., sp. nov. isolated from human clinical samples.</title>
        <authorList>
            <person name="Maheux A.F."/>
            <person name="Boudreau D.K."/>
            <person name="Berube E."/>
            <person name="Brodeur S."/>
            <person name="Bernard K.A."/>
            <person name="Abed J.Y."/>
            <person name="Ducrey E."/>
            <person name="Guay E.F."/>
            <person name="Raymond F."/>
            <person name="Corbeil J."/>
            <person name="Domingo M.-C."/>
            <person name="Roy P.H."/>
            <person name="Boissinot M."/>
            <person name="Tocheva E.I."/>
            <person name="Omar R.F."/>
        </authorList>
    </citation>
    <scope>NUCLEOTIDE SEQUENCE [LARGE SCALE GENOMIC DNA]</scope>
    <source>
        <strain evidence="11 13">CCRI-24246</strain>
    </source>
</reference>
<feature type="transmembrane region" description="Helical" evidence="9">
    <location>
        <begin position="360"/>
        <end position="380"/>
    </location>
</feature>
<keyword evidence="12" id="KW-1185">Reference proteome</keyword>
<feature type="transmembrane region" description="Helical" evidence="9">
    <location>
        <begin position="392"/>
        <end position="413"/>
    </location>
</feature>
<protein>
    <recommendedName>
        <fullName evidence="9">Branched-chain amino acid transport system carrier protein</fullName>
    </recommendedName>
</protein>
<feature type="transmembrane region" description="Helical" evidence="9">
    <location>
        <begin position="305"/>
        <end position="323"/>
    </location>
</feature>
<keyword evidence="3 9" id="KW-0813">Transport</keyword>
<dbReference type="EMBL" id="MBEW02000018">
    <property type="protein sequence ID" value="RDY20867.1"/>
    <property type="molecule type" value="Genomic_DNA"/>
</dbReference>
<comment type="subcellular location">
    <subcellularLocation>
        <location evidence="1 9">Cell membrane</location>
        <topology evidence="1 9">Multi-pass membrane protein</topology>
    </subcellularLocation>
</comment>
<dbReference type="InterPro" id="IPR004685">
    <property type="entry name" value="Brnchd-chn_aa_trnsp_Livcs"/>
</dbReference>
<keyword evidence="6 9" id="KW-0029">Amino-acid transport</keyword>
<organism evidence="10 12">
    <name type="scientific">Criibacterium bergeronii</name>
    <dbReference type="NCBI Taxonomy" id="1871336"/>
    <lineage>
        <taxon>Bacteria</taxon>
        <taxon>Bacillati</taxon>
        <taxon>Bacillota</taxon>
        <taxon>Clostridia</taxon>
        <taxon>Peptostreptococcales</taxon>
        <taxon>Filifactoraceae</taxon>
        <taxon>Criibacterium</taxon>
    </lineage>
</organism>
<accession>A0A371IK49</accession>
<feature type="transmembrane region" description="Helical" evidence="9">
    <location>
        <begin position="7"/>
        <end position="27"/>
    </location>
</feature>
<evidence type="ECO:0000313" key="11">
    <source>
        <dbReference type="EMBL" id="TRW28210.1"/>
    </source>
</evidence>
<dbReference type="NCBIfam" id="TIGR00796">
    <property type="entry name" value="livcs"/>
    <property type="match status" value="1"/>
</dbReference>
<gene>
    <name evidence="10" type="primary">brnQ</name>
    <name evidence="10" type="ORF">BBG48_007730</name>
    <name evidence="11" type="ORF">FL857_01715</name>
</gene>
<evidence type="ECO:0000256" key="8">
    <source>
        <dbReference type="ARBA" id="ARBA00023136"/>
    </source>
</evidence>
<evidence type="ECO:0000256" key="1">
    <source>
        <dbReference type="ARBA" id="ARBA00004651"/>
    </source>
</evidence>
<evidence type="ECO:0000256" key="4">
    <source>
        <dbReference type="ARBA" id="ARBA00022475"/>
    </source>
</evidence>
<proteinExistence type="inferred from homology"/>
<feature type="transmembrane region" description="Helical" evidence="9">
    <location>
        <begin position="218"/>
        <end position="237"/>
    </location>
</feature>
<feature type="transmembrane region" description="Helical" evidence="9">
    <location>
        <begin position="115"/>
        <end position="133"/>
    </location>
</feature>
<dbReference type="GO" id="GO:0015188">
    <property type="term" value="F:L-isoleucine transmembrane transporter activity"/>
    <property type="evidence" value="ECO:0007669"/>
    <property type="project" value="TreeGrafter"/>
</dbReference>
<comment type="caution">
    <text evidence="10">The sequence shown here is derived from an EMBL/GenBank/DDBJ whole genome shotgun (WGS) entry which is preliminary data.</text>
</comment>
<keyword evidence="5 9" id="KW-0812">Transmembrane</keyword>
<evidence type="ECO:0000256" key="7">
    <source>
        <dbReference type="ARBA" id="ARBA00022989"/>
    </source>
</evidence>
<evidence type="ECO:0000313" key="12">
    <source>
        <dbReference type="Proteomes" id="UP000093352"/>
    </source>
</evidence>
<name>A0A371IK49_9FIRM</name>
<keyword evidence="4" id="KW-1003">Cell membrane</keyword>